<accession>A0AAW6E0F2</accession>
<evidence type="ECO:0000256" key="2">
    <source>
        <dbReference type="ARBA" id="ARBA00012417"/>
    </source>
</evidence>
<keyword evidence="3 14" id="KW-0808">Transferase</keyword>
<dbReference type="EC" id="2.7.7.7" evidence="2"/>
<evidence type="ECO:0000256" key="3">
    <source>
        <dbReference type="ARBA" id="ARBA00022679"/>
    </source>
</evidence>
<dbReference type="InterPro" id="IPR045085">
    <property type="entry name" value="HLD_clamp_pol_III_gamma_tau"/>
</dbReference>
<dbReference type="InterPro" id="IPR027417">
    <property type="entry name" value="P-loop_NTPase"/>
</dbReference>
<dbReference type="GO" id="GO:0003887">
    <property type="term" value="F:DNA-directed DNA polymerase activity"/>
    <property type="evidence" value="ECO:0007669"/>
    <property type="project" value="UniProtKB-KW"/>
</dbReference>
<dbReference type="PANTHER" id="PTHR11669">
    <property type="entry name" value="REPLICATION FACTOR C / DNA POLYMERASE III GAMMA-TAU SUBUNIT"/>
    <property type="match status" value="1"/>
</dbReference>
<dbReference type="AlphaFoldDB" id="A0AAW6E0F2"/>
<dbReference type="NCBIfam" id="TIGR02397">
    <property type="entry name" value="dnaX_nterm"/>
    <property type="match status" value="1"/>
</dbReference>
<dbReference type="InterPro" id="IPR003593">
    <property type="entry name" value="AAA+_ATPase"/>
</dbReference>
<dbReference type="Gene3D" id="3.40.50.300">
    <property type="entry name" value="P-loop containing nucleotide triphosphate hydrolases"/>
    <property type="match status" value="1"/>
</dbReference>
<evidence type="ECO:0000256" key="8">
    <source>
        <dbReference type="ARBA" id="ARBA00022833"/>
    </source>
</evidence>
<protein>
    <recommendedName>
        <fullName evidence="2">DNA-directed DNA polymerase</fullName>
        <ecNumber evidence="2">2.7.7.7</ecNumber>
    </recommendedName>
</protein>
<comment type="similarity">
    <text evidence="1">Belongs to the DnaX/STICHEL family.</text>
</comment>
<dbReference type="Pfam" id="PF22608">
    <property type="entry name" value="DNAX_ATPase_lid"/>
    <property type="match status" value="1"/>
</dbReference>
<dbReference type="EMBL" id="JANGCN010000001">
    <property type="protein sequence ID" value="MCQ5151789.1"/>
    <property type="molecule type" value="Genomic_DNA"/>
</dbReference>
<dbReference type="NCBIfam" id="NF004046">
    <property type="entry name" value="PRK05563.1"/>
    <property type="match status" value="1"/>
</dbReference>
<evidence type="ECO:0000256" key="9">
    <source>
        <dbReference type="ARBA" id="ARBA00022840"/>
    </source>
</evidence>
<evidence type="ECO:0000313" key="13">
    <source>
        <dbReference type="EMBL" id="MCQ5151789.1"/>
    </source>
</evidence>
<dbReference type="InterPro" id="IPR050238">
    <property type="entry name" value="DNA_Rep/Repair_Clamp_Loader"/>
</dbReference>
<dbReference type="CDD" id="cd00009">
    <property type="entry name" value="AAA"/>
    <property type="match status" value="1"/>
</dbReference>
<dbReference type="InterPro" id="IPR008921">
    <property type="entry name" value="DNA_pol3_clamp-load_cplx_C"/>
</dbReference>
<dbReference type="Pfam" id="PF12169">
    <property type="entry name" value="DNA_pol3_gamma3"/>
    <property type="match status" value="1"/>
</dbReference>
<dbReference type="Gene3D" id="1.20.272.10">
    <property type="match status" value="1"/>
</dbReference>
<evidence type="ECO:0000256" key="5">
    <source>
        <dbReference type="ARBA" id="ARBA00022705"/>
    </source>
</evidence>
<gene>
    <name evidence="14" type="primary">dnaX</name>
    <name evidence="13" type="ORF">NE632_00575</name>
    <name evidence="14" type="ORF">PNV70_05615</name>
</gene>
<dbReference type="GO" id="GO:0046872">
    <property type="term" value="F:metal ion binding"/>
    <property type="evidence" value="ECO:0007669"/>
    <property type="project" value="UniProtKB-KW"/>
</dbReference>
<name>A0AAW6E0F2_9FIRM</name>
<comment type="caution">
    <text evidence="14">The sequence shown here is derived from an EMBL/GenBank/DDBJ whole genome shotgun (WGS) entry which is preliminary data.</text>
</comment>
<keyword evidence="7" id="KW-0547">Nucleotide-binding</keyword>
<comment type="catalytic activity">
    <reaction evidence="11">
        <text>DNA(n) + a 2'-deoxyribonucleoside 5'-triphosphate = DNA(n+1) + diphosphate</text>
        <dbReference type="Rhea" id="RHEA:22508"/>
        <dbReference type="Rhea" id="RHEA-COMP:17339"/>
        <dbReference type="Rhea" id="RHEA-COMP:17340"/>
        <dbReference type="ChEBI" id="CHEBI:33019"/>
        <dbReference type="ChEBI" id="CHEBI:61560"/>
        <dbReference type="ChEBI" id="CHEBI:173112"/>
        <dbReference type="EC" id="2.7.7.7"/>
    </reaction>
</comment>
<dbReference type="PANTHER" id="PTHR11669:SF0">
    <property type="entry name" value="PROTEIN STICHEL-LIKE 2"/>
    <property type="match status" value="1"/>
</dbReference>
<reference evidence="14" key="2">
    <citation type="submission" date="2023-01" db="EMBL/GenBank/DDBJ databases">
        <title>Human gut microbiome strain richness.</title>
        <authorList>
            <person name="Chen-Liaw A."/>
        </authorList>
    </citation>
    <scope>NUCLEOTIDE SEQUENCE</scope>
    <source>
        <strain evidence="14">D59st1_B8_D59t2_181005</strain>
    </source>
</reference>
<evidence type="ECO:0000256" key="1">
    <source>
        <dbReference type="ARBA" id="ARBA00006360"/>
    </source>
</evidence>
<dbReference type="SUPFAM" id="SSF48019">
    <property type="entry name" value="post-AAA+ oligomerization domain-like"/>
    <property type="match status" value="1"/>
</dbReference>
<dbReference type="RefSeq" id="WP_256321411.1">
    <property type="nucleotide sequence ID" value="NZ_DAWABQ010000008.1"/>
</dbReference>
<evidence type="ECO:0000256" key="4">
    <source>
        <dbReference type="ARBA" id="ARBA00022695"/>
    </source>
</evidence>
<keyword evidence="8" id="KW-0862">Zinc</keyword>
<dbReference type="GO" id="GO:0009360">
    <property type="term" value="C:DNA polymerase III complex"/>
    <property type="evidence" value="ECO:0007669"/>
    <property type="project" value="InterPro"/>
</dbReference>
<sequence length="539" mass="60168">MRVLYQALYRKWRPMSFDDVVSQPHITTTLKNQIKSGKTAHAYLFTGSRGTGKTTCARIFAKAINCLDPHDGEPCLECEICKDADNGTLSDIIEIDAASNSKVDDIRELREGVVYTPERCKYKVYIIDEVHMLSAGAFNALLKTMEEPPPHVKFILATTEIHKVPATIVSRCQHFDFHRIRNEDIVSRLMYIASQEGFTLHEDAAGMIARLSDGGMRDALSLLDQCVAYENDITLDVVSSASGIAGRDYLFDILEKIAEKDAAGALRVVDKLYDMSKDLKVLAGELLAQMRNVMIIKTIDNNKDLITCLPDEYERLKALAERMKLDEILGDINTLQECSERFAKSTSKRIELEMCIIKLCGAAQKAGATVQAVSGNAEITVLLNRITQLENALKNGAVLQTQPQIATPAQQEQAPPPKPFDPDFKKMKASDFKLVQTWDNIVEQVKQTNPAIGCFLVNSKAYMCQNVLLMIVHNDFYLKKFKASGDATVLNEILKNNFGQNFTIKVKSAKNVAPEDTENPINQLLDKAKKLDIEVDIKK</sequence>
<dbReference type="Gene3D" id="1.10.8.60">
    <property type="match status" value="1"/>
</dbReference>
<evidence type="ECO:0000256" key="11">
    <source>
        <dbReference type="ARBA" id="ARBA00049244"/>
    </source>
</evidence>
<dbReference type="GO" id="GO:0005524">
    <property type="term" value="F:ATP binding"/>
    <property type="evidence" value="ECO:0007669"/>
    <property type="project" value="UniProtKB-KW"/>
</dbReference>
<evidence type="ECO:0000259" key="12">
    <source>
        <dbReference type="SMART" id="SM00382"/>
    </source>
</evidence>
<proteinExistence type="inferred from homology"/>
<dbReference type="InterPro" id="IPR022754">
    <property type="entry name" value="DNA_pol_III_gamma-3"/>
</dbReference>
<dbReference type="Proteomes" id="UP001211421">
    <property type="component" value="Unassembled WGS sequence"/>
</dbReference>
<dbReference type="SMART" id="SM00382">
    <property type="entry name" value="AAA"/>
    <property type="match status" value="1"/>
</dbReference>
<dbReference type="SUPFAM" id="SSF52540">
    <property type="entry name" value="P-loop containing nucleoside triphosphate hydrolases"/>
    <property type="match status" value="1"/>
</dbReference>
<evidence type="ECO:0000256" key="7">
    <source>
        <dbReference type="ARBA" id="ARBA00022741"/>
    </source>
</evidence>
<dbReference type="GO" id="GO:0006261">
    <property type="term" value="P:DNA-templated DNA replication"/>
    <property type="evidence" value="ECO:0007669"/>
    <property type="project" value="TreeGrafter"/>
</dbReference>
<evidence type="ECO:0000256" key="6">
    <source>
        <dbReference type="ARBA" id="ARBA00022723"/>
    </source>
</evidence>
<keyword evidence="5" id="KW-0235">DNA replication</keyword>
<dbReference type="Pfam" id="PF13177">
    <property type="entry name" value="DNA_pol3_delta2"/>
    <property type="match status" value="1"/>
</dbReference>
<dbReference type="FunFam" id="3.40.50.300:FF:000014">
    <property type="entry name" value="DNA polymerase III subunit gamma/tau"/>
    <property type="match status" value="1"/>
</dbReference>
<dbReference type="InterPro" id="IPR012763">
    <property type="entry name" value="DNA_pol_III_sug/sutau_N"/>
</dbReference>
<evidence type="ECO:0000313" key="15">
    <source>
        <dbReference type="Proteomes" id="UP001211421"/>
    </source>
</evidence>
<keyword evidence="10" id="KW-0239">DNA-directed DNA polymerase</keyword>
<keyword evidence="4 14" id="KW-0548">Nucleotidyltransferase</keyword>
<reference evidence="13" key="1">
    <citation type="submission" date="2022-06" db="EMBL/GenBank/DDBJ databases">
        <title>Isolation of gut microbiota from human fecal samples.</title>
        <authorList>
            <person name="Pamer E.G."/>
            <person name="Barat B."/>
            <person name="Waligurski E."/>
            <person name="Medina S."/>
            <person name="Paddock L."/>
            <person name="Mostad J."/>
        </authorList>
    </citation>
    <scope>NUCLEOTIDE SEQUENCE</scope>
    <source>
        <strain evidence="13">DFI.5.57</strain>
    </source>
</reference>
<evidence type="ECO:0000313" key="14">
    <source>
        <dbReference type="EMBL" id="MDB8741541.1"/>
    </source>
</evidence>
<evidence type="ECO:0000256" key="10">
    <source>
        <dbReference type="ARBA" id="ARBA00022932"/>
    </source>
</evidence>
<dbReference type="EMBL" id="JAQMLS010000003">
    <property type="protein sequence ID" value="MDB8741541.1"/>
    <property type="molecule type" value="Genomic_DNA"/>
</dbReference>
<dbReference type="GO" id="GO:0003677">
    <property type="term" value="F:DNA binding"/>
    <property type="evidence" value="ECO:0007669"/>
    <property type="project" value="InterPro"/>
</dbReference>
<dbReference type="Proteomes" id="UP001206236">
    <property type="component" value="Unassembled WGS sequence"/>
</dbReference>
<organism evidence="14 15">
    <name type="scientific">Ruminococcus bicirculans</name>
    <name type="common">ex Wegman et al. 2014</name>
    <dbReference type="NCBI Taxonomy" id="1160721"/>
    <lineage>
        <taxon>Bacteria</taxon>
        <taxon>Bacillati</taxon>
        <taxon>Bacillota</taxon>
        <taxon>Clostridia</taxon>
        <taxon>Eubacteriales</taxon>
        <taxon>Oscillospiraceae</taxon>
        <taxon>Ruminococcus</taxon>
    </lineage>
</organism>
<dbReference type="CDD" id="cd18137">
    <property type="entry name" value="HLD_clamp_pol_III_gamma_tau"/>
    <property type="match status" value="1"/>
</dbReference>
<keyword evidence="9" id="KW-0067">ATP-binding</keyword>
<feature type="domain" description="AAA+ ATPase" evidence="12">
    <location>
        <begin position="39"/>
        <end position="181"/>
    </location>
</feature>
<keyword evidence="6" id="KW-0479">Metal-binding</keyword>